<feature type="transmembrane region" description="Helical" evidence="1">
    <location>
        <begin position="29"/>
        <end position="47"/>
    </location>
</feature>
<keyword evidence="1" id="KW-0812">Transmembrane</keyword>
<evidence type="ECO:0000313" key="2">
    <source>
        <dbReference type="EMBL" id="SNV01601.1"/>
    </source>
</evidence>
<dbReference type="EMBL" id="LT906449">
    <property type="protein sequence ID" value="SNV01601.1"/>
    <property type="molecule type" value="Genomic_DNA"/>
</dbReference>
<keyword evidence="1" id="KW-1133">Transmembrane helix</keyword>
<dbReference type="AlphaFoldDB" id="A0AAX2GXD7"/>
<gene>
    <name evidence="2" type="ORF">SAMEA44541418_00114</name>
</gene>
<dbReference type="Proteomes" id="UP000215539">
    <property type="component" value="Chromosome 1"/>
</dbReference>
<protein>
    <submittedName>
        <fullName evidence="2">Uncharacterized protein</fullName>
    </submittedName>
</protein>
<proteinExistence type="predicted"/>
<sequence>MEKKRNIVPYVAVAGIAVLLYTQRNSRKWYTPVLFTFGATVAANLITHELITKRIKQ</sequence>
<evidence type="ECO:0000313" key="3">
    <source>
        <dbReference type="Proteomes" id="UP000215539"/>
    </source>
</evidence>
<dbReference type="RefSeq" id="WP_159429718.1">
    <property type="nucleotide sequence ID" value="NZ_CP014227.1"/>
</dbReference>
<organism evidence="2 3">
    <name type="scientific">Capnocytophaga haemolytica</name>
    <dbReference type="NCBI Taxonomy" id="45243"/>
    <lineage>
        <taxon>Bacteria</taxon>
        <taxon>Pseudomonadati</taxon>
        <taxon>Bacteroidota</taxon>
        <taxon>Flavobacteriia</taxon>
        <taxon>Flavobacteriales</taxon>
        <taxon>Flavobacteriaceae</taxon>
        <taxon>Capnocytophaga</taxon>
    </lineage>
</organism>
<reference evidence="2 3" key="1">
    <citation type="submission" date="2017-06" db="EMBL/GenBank/DDBJ databases">
        <authorList>
            <consortium name="Pathogen Informatics"/>
        </authorList>
    </citation>
    <scope>NUCLEOTIDE SEQUENCE [LARGE SCALE GENOMIC DNA]</scope>
    <source>
        <strain evidence="2 3">NCTC12947</strain>
    </source>
</reference>
<evidence type="ECO:0000256" key="1">
    <source>
        <dbReference type="SAM" id="Phobius"/>
    </source>
</evidence>
<name>A0AAX2GXD7_9FLAO</name>
<feature type="transmembrane region" description="Helical" evidence="1">
    <location>
        <begin position="7"/>
        <end position="23"/>
    </location>
</feature>
<keyword evidence="1" id="KW-0472">Membrane</keyword>
<accession>A0AAX2GXD7</accession>